<dbReference type="GO" id="GO:0030246">
    <property type="term" value="F:carbohydrate binding"/>
    <property type="evidence" value="ECO:0007669"/>
    <property type="project" value="InterPro"/>
</dbReference>
<dbReference type="InterPro" id="IPR008183">
    <property type="entry name" value="Aldose_1/G6P_1-epimerase"/>
</dbReference>
<organism evidence="1 2">
    <name type="scientific">Hibiscus syriacus</name>
    <name type="common">Rose of Sharon</name>
    <dbReference type="NCBI Taxonomy" id="106335"/>
    <lineage>
        <taxon>Eukaryota</taxon>
        <taxon>Viridiplantae</taxon>
        <taxon>Streptophyta</taxon>
        <taxon>Embryophyta</taxon>
        <taxon>Tracheophyta</taxon>
        <taxon>Spermatophyta</taxon>
        <taxon>Magnoliopsida</taxon>
        <taxon>eudicotyledons</taxon>
        <taxon>Gunneridae</taxon>
        <taxon>Pentapetalae</taxon>
        <taxon>rosids</taxon>
        <taxon>malvids</taxon>
        <taxon>Malvales</taxon>
        <taxon>Malvaceae</taxon>
        <taxon>Malvoideae</taxon>
        <taxon>Hibiscus</taxon>
    </lineage>
</organism>
<dbReference type="EMBL" id="VEPZ02000814">
    <property type="protein sequence ID" value="KAE8718241.1"/>
    <property type="molecule type" value="Genomic_DNA"/>
</dbReference>
<dbReference type="InterPro" id="IPR011013">
    <property type="entry name" value="Gal_mutarotase_sf_dom"/>
</dbReference>
<name>A0A6A3BQV0_HIBSY</name>
<dbReference type="Gene3D" id="2.70.98.10">
    <property type="match status" value="1"/>
</dbReference>
<dbReference type="AlphaFoldDB" id="A0A6A3BQV0"/>
<reference evidence="1" key="1">
    <citation type="submission" date="2019-09" db="EMBL/GenBank/DDBJ databases">
        <title>Draft genome information of white flower Hibiscus syriacus.</title>
        <authorList>
            <person name="Kim Y.-M."/>
        </authorList>
    </citation>
    <scope>NUCLEOTIDE SEQUENCE [LARGE SCALE GENOMIC DNA]</scope>
    <source>
        <strain evidence="1">YM2019G1</strain>
    </source>
</reference>
<dbReference type="Proteomes" id="UP000436088">
    <property type="component" value="Unassembled WGS sequence"/>
</dbReference>
<evidence type="ECO:0000313" key="2">
    <source>
        <dbReference type="Proteomes" id="UP000436088"/>
    </source>
</evidence>
<dbReference type="GO" id="GO:0004034">
    <property type="term" value="F:aldose 1-epimerase activity"/>
    <property type="evidence" value="ECO:0007669"/>
    <property type="project" value="TreeGrafter"/>
</dbReference>
<dbReference type="GO" id="GO:0033499">
    <property type="term" value="P:galactose catabolic process via UDP-galactose, Leloir pathway"/>
    <property type="evidence" value="ECO:0007669"/>
    <property type="project" value="TreeGrafter"/>
</dbReference>
<dbReference type="PANTHER" id="PTHR10091">
    <property type="entry name" value="ALDOSE-1-EPIMERASE"/>
    <property type="match status" value="1"/>
</dbReference>
<dbReference type="SUPFAM" id="SSF74650">
    <property type="entry name" value="Galactose mutarotase-like"/>
    <property type="match status" value="1"/>
</dbReference>
<comment type="caution">
    <text evidence="1">The sequence shown here is derived from an EMBL/GenBank/DDBJ whole genome shotgun (WGS) entry which is preliminary data.</text>
</comment>
<gene>
    <name evidence="1" type="ORF">F3Y22_tig00110017pilonHSYRG00203</name>
</gene>
<keyword evidence="2" id="KW-1185">Reference proteome</keyword>
<dbReference type="GO" id="GO:0006006">
    <property type="term" value="P:glucose metabolic process"/>
    <property type="evidence" value="ECO:0007669"/>
    <property type="project" value="TreeGrafter"/>
</dbReference>
<sequence>MDSNIEISNTLQNDETYFGNVVRRVANRIRDGRFSLNGKEYQLKPNENGKHLLHGGPGALADVIWEVKKIKKDADVPTILFTYDSPDGEIGKKNALRL</sequence>
<evidence type="ECO:0008006" key="3">
    <source>
        <dbReference type="Google" id="ProtNLM"/>
    </source>
</evidence>
<accession>A0A6A3BQV0</accession>
<protein>
    <recommendedName>
        <fullName evidence="3">Aldose 1-epimerase</fullName>
    </recommendedName>
</protein>
<dbReference type="Pfam" id="PF01263">
    <property type="entry name" value="Aldose_epim"/>
    <property type="match status" value="1"/>
</dbReference>
<dbReference type="PANTHER" id="PTHR10091:SF0">
    <property type="entry name" value="GALACTOSE MUTAROTASE"/>
    <property type="match status" value="1"/>
</dbReference>
<evidence type="ECO:0000313" key="1">
    <source>
        <dbReference type="EMBL" id="KAE8718241.1"/>
    </source>
</evidence>
<proteinExistence type="predicted"/>
<dbReference type="InterPro" id="IPR014718">
    <property type="entry name" value="GH-type_carb-bd"/>
</dbReference>